<evidence type="ECO:0000256" key="6">
    <source>
        <dbReference type="ARBA" id="ARBA00022723"/>
    </source>
</evidence>
<comment type="subcellular location">
    <subcellularLocation>
        <location evidence="2">Membrane</location>
        <topology evidence="2">Single-pass type II membrane protein</topology>
    </subcellularLocation>
</comment>
<evidence type="ECO:0000256" key="5">
    <source>
        <dbReference type="ARBA" id="ARBA00022692"/>
    </source>
</evidence>
<dbReference type="GO" id="GO:0016114">
    <property type="term" value="P:terpenoid biosynthetic process"/>
    <property type="evidence" value="ECO:0007669"/>
    <property type="project" value="UniProtKB-ARBA"/>
</dbReference>
<dbReference type="GO" id="GO:0005506">
    <property type="term" value="F:iron ion binding"/>
    <property type="evidence" value="ECO:0007669"/>
    <property type="project" value="InterPro"/>
</dbReference>
<name>A0A8X8WN21_SALSN</name>
<evidence type="ECO:0000256" key="2">
    <source>
        <dbReference type="ARBA" id="ARBA00004606"/>
    </source>
</evidence>
<keyword evidence="7" id="KW-0735">Signal-anchor</keyword>
<dbReference type="GO" id="GO:0016712">
    <property type="term" value="F:oxidoreductase activity, acting on paired donors, with incorporation or reduction of molecular oxygen, reduced flavin or flavoprotein as one donor, and incorporation of one atom of oxygen"/>
    <property type="evidence" value="ECO:0007669"/>
    <property type="project" value="UniProtKB-ARBA"/>
</dbReference>
<accession>A0A8X8WN21</accession>
<dbReference type="SUPFAM" id="SSF48264">
    <property type="entry name" value="Cytochrome P450"/>
    <property type="match status" value="1"/>
</dbReference>
<reference evidence="15" key="1">
    <citation type="submission" date="2018-01" db="EMBL/GenBank/DDBJ databases">
        <authorList>
            <person name="Mao J.F."/>
        </authorList>
    </citation>
    <scope>NUCLEOTIDE SEQUENCE</scope>
    <source>
        <strain evidence="15">Huo1</strain>
        <tissue evidence="15">Leaf</tissue>
    </source>
</reference>
<dbReference type="PROSITE" id="PS00086">
    <property type="entry name" value="CYTOCHROME_P450"/>
    <property type="match status" value="1"/>
</dbReference>
<dbReference type="Pfam" id="PF00067">
    <property type="entry name" value="p450"/>
    <property type="match status" value="1"/>
</dbReference>
<dbReference type="PRINTS" id="PR00463">
    <property type="entry name" value="EP450I"/>
</dbReference>
<dbReference type="EMBL" id="PNBA02000016">
    <property type="protein sequence ID" value="KAG6396871.1"/>
    <property type="molecule type" value="Genomic_DNA"/>
</dbReference>
<proteinExistence type="inferred from homology"/>
<dbReference type="AlphaFoldDB" id="A0A8X8WN21"/>
<evidence type="ECO:0000256" key="12">
    <source>
        <dbReference type="ARBA" id="ARBA00023136"/>
    </source>
</evidence>
<evidence type="ECO:0000256" key="13">
    <source>
        <dbReference type="PIRSR" id="PIRSR602401-1"/>
    </source>
</evidence>
<dbReference type="PRINTS" id="PR00385">
    <property type="entry name" value="P450"/>
</dbReference>
<keyword evidence="10 13" id="KW-0408">Iron</keyword>
<keyword evidence="11 14" id="KW-0503">Monooxygenase</keyword>
<evidence type="ECO:0000256" key="10">
    <source>
        <dbReference type="ARBA" id="ARBA00023004"/>
    </source>
</evidence>
<dbReference type="InterPro" id="IPR017972">
    <property type="entry name" value="Cyt_P450_CS"/>
</dbReference>
<evidence type="ECO:0000313" key="16">
    <source>
        <dbReference type="Proteomes" id="UP000298416"/>
    </source>
</evidence>
<keyword evidence="8" id="KW-1133">Transmembrane helix</keyword>
<evidence type="ECO:0000256" key="7">
    <source>
        <dbReference type="ARBA" id="ARBA00022968"/>
    </source>
</evidence>
<dbReference type="CDD" id="cd11072">
    <property type="entry name" value="CYP71-like"/>
    <property type="match status" value="1"/>
</dbReference>
<gene>
    <name evidence="15" type="ORF">SASPL_143028</name>
</gene>
<comment type="cofactor">
    <cofactor evidence="1 13">
        <name>heme</name>
        <dbReference type="ChEBI" id="CHEBI:30413"/>
    </cofactor>
</comment>
<evidence type="ECO:0000256" key="1">
    <source>
        <dbReference type="ARBA" id="ARBA00001971"/>
    </source>
</evidence>
<organism evidence="15">
    <name type="scientific">Salvia splendens</name>
    <name type="common">Scarlet sage</name>
    <dbReference type="NCBI Taxonomy" id="180675"/>
    <lineage>
        <taxon>Eukaryota</taxon>
        <taxon>Viridiplantae</taxon>
        <taxon>Streptophyta</taxon>
        <taxon>Embryophyta</taxon>
        <taxon>Tracheophyta</taxon>
        <taxon>Spermatophyta</taxon>
        <taxon>Magnoliopsida</taxon>
        <taxon>eudicotyledons</taxon>
        <taxon>Gunneridae</taxon>
        <taxon>Pentapetalae</taxon>
        <taxon>asterids</taxon>
        <taxon>lamiids</taxon>
        <taxon>Lamiales</taxon>
        <taxon>Lamiaceae</taxon>
        <taxon>Nepetoideae</taxon>
        <taxon>Mentheae</taxon>
        <taxon>Salviinae</taxon>
        <taxon>Salvia</taxon>
        <taxon>Salvia subgen. Calosphace</taxon>
        <taxon>core Calosphace</taxon>
    </lineage>
</organism>
<dbReference type="GO" id="GO:0016020">
    <property type="term" value="C:membrane"/>
    <property type="evidence" value="ECO:0007669"/>
    <property type="project" value="UniProtKB-SubCell"/>
</dbReference>
<evidence type="ECO:0000256" key="11">
    <source>
        <dbReference type="ARBA" id="ARBA00023033"/>
    </source>
</evidence>
<dbReference type="Proteomes" id="UP000298416">
    <property type="component" value="Unassembled WGS sequence"/>
</dbReference>
<keyword evidence="12" id="KW-0472">Membrane</keyword>
<keyword evidence="6 13" id="KW-0479">Metal-binding</keyword>
<comment type="similarity">
    <text evidence="3 14">Belongs to the cytochrome P450 family.</text>
</comment>
<dbReference type="InterPro" id="IPR052306">
    <property type="entry name" value="CYP450_71D"/>
</dbReference>
<evidence type="ECO:0000256" key="8">
    <source>
        <dbReference type="ARBA" id="ARBA00022989"/>
    </source>
</evidence>
<dbReference type="InterPro" id="IPR001128">
    <property type="entry name" value="Cyt_P450"/>
</dbReference>
<sequence>MKKVMAIDGRSRFWDMNGLETPCFPFPQHFHIQSWIPPALSRLIQTLCLLSIWLCSAVASPQVAEGAKARGATQIIGVDVNPDKQTKGLGIDCGCSFRDLARKYGPIMHLKLGQVDTIVVSSPEIVKEMLKDKDPVYADRPESIALNIFWYNYVDITFSPYGHYWRQMRKICILELLSAKNVRSFGFIRKDEVCRLVESLRLSGEEPVNLTDMVYLTLSSIICRAAFGKVLKDKEALMRLVSVALEMATGFLLADIFPSSVIANAVSWSTKRRLMVMRRKMDAIFDEIIREHESNGGGNGEFGNEDLVDVLLRVKESGDVDFPFGYDNIKAVILDMFTGGSETSSSSLDWVMTELMRNPRAMNKVQAEIRQVMKGRSHTSIEEDDIQKMKYLKLVIMESHRLHPQGSIIPRLSRESCQINGYTIPAKTKVLVNAWAIQRDPKYWTDPESFKPERFLNQPTLDFTGNDTRYMPFGSGKRVCPGIAFGSASVALPLAQLLHDFNWKLPHGVDAQDLNMIEHFGITSCRKYKLFVIATPYQPLP</sequence>
<keyword evidence="9 14" id="KW-0560">Oxidoreductase</keyword>
<evidence type="ECO:0000256" key="3">
    <source>
        <dbReference type="ARBA" id="ARBA00010617"/>
    </source>
</evidence>
<protein>
    <submittedName>
        <fullName evidence="15">Uncharacterized protein</fullName>
    </submittedName>
</protein>
<dbReference type="PANTHER" id="PTHR47953">
    <property type="entry name" value="OS08G0105600 PROTEIN"/>
    <property type="match status" value="1"/>
</dbReference>
<evidence type="ECO:0000256" key="4">
    <source>
        <dbReference type="ARBA" id="ARBA00022617"/>
    </source>
</evidence>
<dbReference type="InterPro" id="IPR036396">
    <property type="entry name" value="Cyt_P450_sf"/>
</dbReference>
<evidence type="ECO:0000256" key="9">
    <source>
        <dbReference type="ARBA" id="ARBA00023002"/>
    </source>
</evidence>
<feature type="binding site" description="axial binding residue" evidence="13">
    <location>
        <position position="480"/>
    </location>
    <ligand>
        <name>heme</name>
        <dbReference type="ChEBI" id="CHEBI:30413"/>
    </ligand>
    <ligandPart>
        <name>Fe</name>
        <dbReference type="ChEBI" id="CHEBI:18248"/>
    </ligandPart>
</feature>
<keyword evidence="5" id="KW-0812">Transmembrane</keyword>
<keyword evidence="4 13" id="KW-0349">Heme</keyword>
<reference evidence="15" key="2">
    <citation type="submission" date="2020-08" db="EMBL/GenBank/DDBJ databases">
        <title>Plant Genome Project.</title>
        <authorList>
            <person name="Zhang R.-G."/>
        </authorList>
    </citation>
    <scope>NUCLEOTIDE SEQUENCE</scope>
    <source>
        <strain evidence="15">Huo1</strain>
        <tissue evidence="15">Leaf</tissue>
    </source>
</reference>
<evidence type="ECO:0000256" key="14">
    <source>
        <dbReference type="RuleBase" id="RU000461"/>
    </source>
</evidence>
<dbReference type="Gene3D" id="1.10.630.10">
    <property type="entry name" value="Cytochrome P450"/>
    <property type="match status" value="1"/>
</dbReference>
<evidence type="ECO:0000313" key="15">
    <source>
        <dbReference type="EMBL" id="KAG6396871.1"/>
    </source>
</evidence>
<comment type="caution">
    <text evidence="15">The sequence shown here is derived from an EMBL/GenBank/DDBJ whole genome shotgun (WGS) entry which is preliminary data.</text>
</comment>
<dbReference type="InterPro" id="IPR002401">
    <property type="entry name" value="Cyt_P450_E_grp-I"/>
</dbReference>
<dbReference type="FunFam" id="1.10.630.10:FF:000043">
    <property type="entry name" value="Cytochrome P450 99A2"/>
    <property type="match status" value="1"/>
</dbReference>
<dbReference type="PANTHER" id="PTHR47953:SF19">
    <property type="entry name" value="OS06G0641600 PROTEIN"/>
    <property type="match status" value="1"/>
</dbReference>
<keyword evidence="16" id="KW-1185">Reference proteome</keyword>
<dbReference type="GO" id="GO:0020037">
    <property type="term" value="F:heme binding"/>
    <property type="evidence" value="ECO:0007669"/>
    <property type="project" value="InterPro"/>
</dbReference>